<dbReference type="InterPro" id="IPR036291">
    <property type="entry name" value="NAD(P)-bd_dom_sf"/>
</dbReference>
<proteinExistence type="predicted"/>
<dbReference type="InterPro" id="IPR000683">
    <property type="entry name" value="Gfo/Idh/MocA-like_OxRdtase_N"/>
</dbReference>
<dbReference type="PANTHER" id="PTHR43818:SF5">
    <property type="entry name" value="OXIDOREDUCTASE FAMILY PROTEIN"/>
    <property type="match status" value="1"/>
</dbReference>
<reference evidence="3 4" key="1">
    <citation type="submission" date="2019-02" db="EMBL/GenBank/DDBJ databases">
        <title>Deep-cultivation of Planctomycetes and their phenomic and genomic characterization uncovers novel biology.</title>
        <authorList>
            <person name="Wiegand S."/>
            <person name="Jogler M."/>
            <person name="Boedeker C."/>
            <person name="Pinto D."/>
            <person name="Vollmers J."/>
            <person name="Rivas-Marin E."/>
            <person name="Kohn T."/>
            <person name="Peeters S.H."/>
            <person name="Heuer A."/>
            <person name="Rast P."/>
            <person name="Oberbeckmann S."/>
            <person name="Bunk B."/>
            <person name="Jeske O."/>
            <person name="Meyerdierks A."/>
            <person name="Storesund J.E."/>
            <person name="Kallscheuer N."/>
            <person name="Luecker S."/>
            <person name="Lage O.M."/>
            <person name="Pohl T."/>
            <person name="Merkel B.J."/>
            <person name="Hornburger P."/>
            <person name="Mueller R.-W."/>
            <person name="Bruemmer F."/>
            <person name="Labrenz M."/>
            <person name="Spormann A.M."/>
            <person name="Op den Camp H."/>
            <person name="Overmann J."/>
            <person name="Amann R."/>
            <person name="Jetten M.S.M."/>
            <person name="Mascher T."/>
            <person name="Medema M.H."/>
            <person name="Devos D.P."/>
            <person name="Kaster A.-K."/>
            <person name="Ovreas L."/>
            <person name="Rohde M."/>
            <person name="Galperin M.Y."/>
            <person name="Jogler C."/>
        </authorList>
    </citation>
    <scope>NUCLEOTIDE SEQUENCE [LARGE SCALE GENOMIC DNA]</scope>
    <source>
        <strain evidence="3 4">TBK1r</strain>
    </source>
</reference>
<sequence length="444" mass="48972">MGTTSICRRGFLKTSAASIAAIGVPTIVPSYVLGKNAPSNTLRIGCIGTGRMGHGDMNACLRSGLEPQTNAHIVAVCDLDRRRVEHAKQQCDAIYADKLTDRPGPTIEMFEDYRELLSRDDIDGVTISTPDHWHALNAIAAVESGKAVYLQKPLTYTIAEGQKLVAAVRKHNVVLQTGSQQRSDRRFRLACELVRSGRIGKLHTIRVQLPTDTGTGKDVAMPVPEQLNYDMWLGPTPRMPYTEHRVHPQADFSRPGWLQIESYCRGMITGWGAHMFDTAQWGHGSDDSGPVEMEASGEFPSRGLFNVHTEFQAEGRYADGVKLLASSGKPAGVTFQGEAGSISVTRSSLTAEPSGILREPIGEGEVHLYQSDNHMQNFLQCIRTHEEPICPVEVGHRSNSICVIAHVAMKLGRKLRWNPVTERFIDDQAANALLDYDHRKPWTV</sequence>
<evidence type="ECO:0000259" key="2">
    <source>
        <dbReference type="Pfam" id="PF19051"/>
    </source>
</evidence>
<dbReference type="SUPFAM" id="SSF51735">
    <property type="entry name" value="NAD(P)-binding Rossmann-fold domains"/>
    <property type="match status" value="1"/>
</dbReference>
<dbReference type="SUPFAM" id="SSF55347">
    <property type="entry name" value="Glyceraldehyde-3-phosphate dehydrogenase-like, C-terminal domain"/>
    <property type="match status" value="1"/>
</dbReference>
<evidence type="ECO:0000313" key="4">
    <source>
        <dbReference type="Proteomes" id="UP000318081"/>
    </source>
</evidence>
<dbReference type="Proteomes" id="UP000318081">
    <property type="component" value="Chromosome"/>
</dbReference>
<dbReference type="InterPro" id="IPR050463">
    <property type="entry name" value="Gfo/Idh/MocA_oxidrdct_glycsds"/>
</dbReference>
<protein>
    <submittedName>
        <fullName evidence="3">Inositol 2-dehydrogenase</fullName>
        <ecNumber evidence="3">1.1.1.18</ecNumber>
    </submittedName>
</protein>
<dbReference type="InterPro" id="IPR043906">
    <property type="entry name" value="Gfo/Idh/MocA_OxRdtase_bact_C"/>
</dbReference>
<keyword evidence="4" id="KW-1185">Reference proteome</keyword>
<dbReference type="Pfam" id="PF19051">
    <property type="entry name" value="GFO_IDH_MocA_C2"/>
    <property type="match status" value="1"/>
</dbReference>
<dbReference type="RefSeq" id="WP_145216940.1">
    <property type="nucleotide sequence ID" value="NZ_CP036432.1"/>
</dbReference>
<organism evidence="3 4">
    <name type="scientific">Stieleria magnilauensis</name>
    <dbReference type="NCBI Taxonomy" id="2527963"/>
    <lineage>
        <taxon>Bacteria</taxon>
        <taxon>Pseudomonadati</taxon>
        <taxon>Planctomycetota</taxon>
        <taxon>Planctomycetia</taxon>
        <taxon>Pirellulales</taxon>
        <taxon>Pirellulaceae</taxon>
        <taxon>Stieleria</taxon>
    </lineage>
</organism>
<gene>
    <name evidence="3" type="primary">iolG_22</name>
    <name evidence="3" type="ORF">TBK1r_51910</name>
</gene>
<dbReference type="Gene3D" id="3.40.50.720">
    <property type="entry name" value="NAD(P)-binding Rossmann-like Domain"/>
    <property type="match status" value="1"/>
</dbReference>
<dbReference type="EC" id="1.1.1.18" evidence="3"/>
<dbReference type="PROSITE" id="PS51318">
    <property type="entry name" value="TAT"/>
    <property type="match status" value="1"/>
</dbReference>
<evidence type="ECO:0000259" key="1">
    <source>
        <dbReference type="Pfam" id="PF01408"/>
    </source>
</evidence>
<evidence type="ECO:0000313" key="3">
    <source>
        <dbReference type="EMBL" id="QDV86173.1"/>
    </source>
</evidence>
<feature type="domain" description="Gfo/Idh/MocA-like oxidoreductase N-terminal" evidence="1">
    <location>
        <begin position="42"/>
        <end position="178"/>
    </location>
</feature>
<dbReference type="Gene3D" id="3.30.360.10">
    <property type="entry name" value="Dihydrodipicolinate Reductase, domain 2"/>
    <property type="match status" value="1"/>
</dbReference>
<name>A0ABX5XVW7_9BACT</name>
<feature type="domain" description="Gfo/Idh/MocA-like oxidoreductase bacterial type C-terminal" evidence="2">
    <location>
        <begin position="218"/>
        <end position="443"/>
    </location>
</feature>
<accession>A0ABX5XVW7</accession>
<dbReference type="EMBL" id="CP036432">
    <property type="protein sequence ID" value="QDV86173.1"/>
    <property type="molecule type" value="Genomic_DNA"/>
</dbReference>
<dbReference type="PANTHER" id="PTHR43818">
    <property type="entry name" value="BCDNA.GH03377"/>
    <property type="match status" value="1"/>
</dbReference>
<dbReference type="InterPro" id="IPR006311">
    <property type="entry name" value="TAT_signal"/>
</dbReference>
<dbReference type="Pfam" id="PF01408">
    <property type="entry name" value="GFO_IDH_MocA"/>
    <property type="match status" value="1"/>
</dbReference>
<dbReference type="GO" id="GO:0050112">
    <property type="term" value="F:inositol 2-dehydrogenase (NAD+) activity"/>
    <property type="evidence" value="ECO:0007669"/>
    <property type="project" value="UniProtKB-EC"/>
</dbReference>
<keyword evidence="3" id="KW-0560">Oxidoreductase</keyword>